<proteinExistence type="predicted"/>
<comment type="caution">
    <text evidence="1">The sequence shown here is derived from an EMBL/GenBank/DDBJ whole genome shotgun (WGS) entry which is preliminary data.</text>
</comment>
<protein>
    <submittedName>
        <fullName evidence="1">(Mediterranean fruit fly) hypothetical protein</fullName>
    </submittedName>
</protein>
<evidence type="ECO:0000313" key="1">
    <source>
        <dbReference type="EMBL" id="CAD7005498.1"/>
    </source>
</evidence>
<dbReference type="EMBL" id="CAJHJT010000034">
    <property type="protein sequence ID" value="CAD7005498.1"/>
    <property type="molecule type" value="Genomic_DNA"/>
</dbReference>
<dbReference type="AlphaFoldDB" id="A0A811V4M5"/>
<sequence length="53" mass="6037">MTFVVYVAHFFAPPERKTKKFFENSTSNMPVSEMAALNILQWTSSSSIFTEST</sequence>
<organism evidence="1 2">
    <name type="scientific">Ceratitis capitata</name>
    <name type="common">Mediterranean fruit fly</name>
    <name type="synonym">Tephritis capitata</name>
    <dbReference type="NCBI Taxonomy" id="7213"/>
    <lineage>
        <taxon>Eukaryota</taxon>
        <taxon>Metazoa</taxon>
        <taxon>Ecdysozoa</taxon>
        <taxon>Arthropoda</taxon>
        <taxon>Hexapoda</taxon>
        <taxon>Insecta</taxon>
        <taxon>Pterygota</taxon>
        <taxon>Neoptera</taxon>
        <taxon>Endopterygota</taxon>
        <taxon>Diptera</taxon>
        <taxon>Brachycera</taxon>
        <taxon>Muscomorpha</taxon>
        <taxon>Tephritoidea</taxon>
        <taxon>Tephritidae</taxon>
        <taxon>Ceratitis</taxon>
        <taxon>Ceratitis</taxon>
    </lineage>
</organism>
<keyword evidence="2" id="KW-1185">Reference proteome</keyword>
<accession>A0A811V4M5</accession>
<dbReference type="Proteomes" id="UP000606786">
    <property type="component" value="Unassembled WGS sequence"/>
</dbReference>
<gene>
    <name evidence="1" type="ORF">CCAP1982_LOCUS13858</name>
</gene>
<name>A0A811V4M5_CERCA</name>
<reference evidence="1" key="1">
    <citation type="submission" date="2020-11" db="EMBL/GenBank/DDBJ databases">
        <authorList>
            <person name="Whitehead M."/>
        </authorList>
    </citation>
    <scope>NUCLEOTIDE SEQUENCE</scope>
    <source>
        <strain evidence="1">EGII</strain>
    </source>
</reference>
<evidence type="ECO:0000313" key="2">
    <source>
        <dbReference type="Proteomes" id="UP000606786"/>
    </source>
</evidence>